<name>A0A399JDD7_9MICC</name>
<keyword evidence="3" id="KW-1185">Reference proteome</keyword>
<dbReference type="AlphaFoldDB" id="A0A399JDD7"/>
<dbReference type="EMBL" id="QQXK01000010">
    <property type="protein sequence ID" value="RII42587.1"/>
    <property type="molecule type" value="Genomic_DNA"/>
</dbReference>
<dbReference type="SUPFAM" id="SSF69572">
    <property type="entry name" value="Activating enzymes of the ubiquitin-like proteins"/>
    <property type="match status" value="1"/>
</dbReference>
<dbReference type="Proteomes" id="UP000265419">
    <property type="component" value="Unassembled WGS sequence"/>
</dbReference>
<comment type="caution">
    <text evidence="2">The sequence shown here is derived from an EMBL/GenBank/DDBJ whole genome shotgun (WGS) entry which is preliminary data.</text>
</comment>
<proteinExistence type="predicted"/>
<dbReference type="RefSeq" id="WP_119424330.1">
    <property type="nucleotide sequence ID" value="NZ_QQXK01000010.1"/>
</dbReference>
<dbReference type="GO" id="GO:0008641">
    <property type="term" value="F:ubiquitin-like modifier activating enzyme activity"/>
    <property type="evidence" value="ECO:0007669"/>
    <property type="project" value="InterPro"/>
</dbReference>
<sequence>MRINPSWRVSWPDEHTVRVGSGPEALVLADVAPPLRRWLERLAREGLSDAALAGAPEELRALVGRLAPALMEDAEEGAAARAVPGLAGDRLRSDAHAWASAYGPGVGRVLERRHRAHVWISGLDRCGLSLALELAAAGVGRLSVRDRGKLEPGDLGGTPLRLTELGLPRSAALARHVGRLYPHTHVLAPVALHDAVRGIDLAVLVCRDGLAARDVARLSAAGVAALPIVFHESGFSVGPLHLPEAPGCAACRWEAWPLAEEPSAAADGSPKTSPQPEEAPETTSALLAAALAAQSVVMVLDDVNLPSLVEGRYVCTLGSAAVHFEPLPATCGHRLAA</sequence>
<organism evidence="2 3">
    <name type="scientific">Galactobacter valiniphilus</name>
    <dbReference type="NCBI Taxonomy" id="2676122"/>
    <lineage>
        <taxon>Bacteria</taxon>
        <taxon>Bacillati</taxon>
        <taxon>Actinomycetota</taxon>
        <taxon>Actinomycetes</taxon>
        <taxon>Micrococcales</taxon>
        <taxon>Micrococcaceae</taxon>
        <taxon>Galactobacter</taxon>
    </lineage>
</organism>
<gene>
    <name evidence="2" type="ORF">DWB68_06470</name>
</gene>
<dbReference type="Gene3D" id="3.40.50.720">
    <property type="entry name" value="NAD(P)-binding Rossmann-like Domain"/>
    <property type="match status" value="1"/>
</dbReference>
<feature type="region of interest" description="Disordered" evidence="1">
    <location>
        <begin position="262"/>
        <end position="282"/>
    </location>
</feature>
<evidence type="ECO:0000313" key="2">
    <source>
        <dbReference type="EMBL" id="RII42587.1"/>
    </source>
</evidence>
<evidence type="ECO:0000313" key="3">
    <source>
        <dbReference type="Proteomes" id="UP000265419"/>
    </source>
</evidence>
<dbReference type="InterPro" id="IPR035985">
    <property type="entry name" value="Ubiquitin-activating_enz"/>
</dbReference>
<accession>A0A399JDD7</accession>
<evidence type="ECO:0000256" key="1">
    <source>
        <dbReference type="SAM" id="MobiDB-lite"/>
    </source>
</evidence>
<reference evidence="2 3" key="1">
    <citation type="submission" date="2018-07" db="EMBL/GenBank/DDBJ databases">
        <title>Arthrobacter sp. nov., isolated from raw cow's milk with high bacterial count.</title>
        <authorList>
            <person name="Hahne J."/>
            <person name="Isele D."/>
            <person name="Lipski A."/>
        </authorList>
    </citation>
    <scope>NUCLEOTIDE SEQUENCE [LARGE SCALE GENOMIC DNA]</scope>
    <source>
        <strain evidence="2 3">JZ R-35</strain>
    </source>
</reference>
<protein>
    <submittedName>
        <fullName evidence="2">Uncharacterized protein</fullName>
    </submittedName>
</protein>